<feature type="transmembrane region" description="Helical" evidence="1">
    <location>
        <begin position="215"/>
        <end position="233"/>
    </location>
</feature>
<keyword evidence="1" id="KW-0812">Transmembrane</keyword>
<feature type="transmembrane region" description="Helical" evidence="1">
    <location>
        <begin position="240"/>
        <end position="259"/>
    </location>
</feature>
<dbReference type="OrthoDB" id="9796461at2"/>
<dbReference type="GO" id="GO:0016747">
    <property type="term" value="F:acyltransferase activity, transferring groups other than amino-acyl groups"/>
    <property type="evidence" value="ECO:0007669"/>
    <property type="project" value="InterPro"/>
</dbReference>
<gene>
    <name evidence="3" type="ORF">CJD36_009815</name>
</gene>
<dbReference type="GO" id="GO:0016020">
    <property type="term" value="C:membrane"/>
    <property type="evidence" value="ECO:0007669"/>
    <property type="project" value="TreeGrafter"/>
</dbReference>
<evidence type="ECO:0000256" key="1">
    <source>
        <dbReference type="SAM" id="Phobius"/>
    </source>
</evidence>
<feature type="transmembrane region" description="Helical" evidence="1">
    <location>
        <begin position="180"/>
        <end position="203"/>
    </location>
</feature>
<dbReference type="AlphaFoldDB" id="A0A2S7SZS3"/>
<keyword evidence="1" id="KW-0472">Membrane</keyword>
<reference evidence="3 4" key="1">
    <citation type="submission" date="2018-01" db="EMBL/GenBank/DDBJ databases">
        <title>A novel member of the phylum Bacteroidetes isolated from glacier ice.</title>
        <authorList>
            <person name="Liu Q."/>
            <person name="Xin Y.-H."/>
        </authorList>
    </citation>
    <scope>NUCLEOTIDE SEQUENCE [LARGE SCALE GENOMIC DNA]</scope>
    <source>
        <strain evidence="3 4">RB1R16</strain>
    </source>
</reference>
<feature type="transmembrane region" description="Helical" evidence="1">
    <location>
        <begin position="330"/>
        <end position="351"/>
    </location>
</feature>
<dbReference type="PANTHER" id="PTHR23028">
    <property type="entry name" value="ACETYLTRANSFERASE"/>
    <property type="match status" value="1"/>
</dbReference>
<keyword evidence="1" id="KW-1133">Transmembrane helix</keyword>
<dbReference type="PANTHER" id="PTHR23028:SF53">
    <property type="entry name" value="ACYL_TRANSF_3 DOMAIN-CONTAINING PROTEIN"/>
    <property type="match status" value="1"/>
</dbReference>
<evidence type="ECO:0000313" key="4">
    <source>
        <dbReference type="Proteomes" id="UP000239872"/>
    </source>
</evidence>
<evidence type="ECO:0000313" key="3">
    <source>
        <dbReference type="EMBL" id="PQJ12075.1"/>
    </source>
</evidence>
<feature type="transmembrane region" description="Helical" evidence="1">
    <location>
        <begin position="94"/>
        <end position="111"/>
    </location>
</feature>
<protein>
    <recommendedName>
        <fullName evidence="2">Acyltransferase 3 domain-containing protein</fullName>
    </recommendedName>
</protein>
<organism evidence="3 4">
    <name type="scientific">Flavipsychrobacter stenotrophus</name>
    <dbReference type="NCBI Taxonomy" id="2077091"/>
    <lineage>
        <taxon>Bacteria</taxon>
        <taxon>Pseudomonadati</taxon>
        <taxon>Bacteroidota</taxon>
        <taxon>Chitinophagia</taxon>
        <taxon>Chitinophagales</taxon>
        <taxon>Chitinophagaceae</taxon>
        <taxon>Flavipsychrobacter</taxon>
    </lineage>
</organism>
<dbReference type="Pfam" id="PF01757">
    <property type="entry name" value="Acyl_transf_3"/>
    <property type="match status" value="1"/>
</dbReference>
<name>A0A2S7SZS3_9BACT</name>
<keyword evidence="4" id="KW-1185">Reference proteome</keyword>
<feature type="transmembrane region" description="Helical" evidence="1">
    <location>
        <begin position="147"/>
        <end position="168"/>
    </location>
</feature>
<comment type="caution">
    <text evidence="3">The sequence shown here is derived from an EMBL/GenBank/DDBJ whole genome shotgun (WGS) entry which is preliminary data.</text>
</comment>
<dbReference type="InterPro" id="IPR050879">
    <property type="entry name" value="Acyltransferase_3"/>
</dbReference>
<feature type="domain" description="Acyltransferase 3" evidence="2">
    <location>
        <begin position="12"/>
        <end position="347"/>
    </location>
</feature>
<dbReference type="InterPro" id="IPR002656">
    <property type="entry name" value="Acyl_transf_3_dom"/>
</dbReference>
<proteinExistence type="predicted"/>
<feature type="transmembrane region" description="Helical" evidence="1">
    <location>
        <begin position="265"/>
        <end position="287"/>
    </location>
</feature>
<dbReference type="GO" id="GO:0000271">
    <property type="term" value="P:polysaccharide biosynthetic process"/>
    <property type="evidence" value="ECO:0007669"/>
    <property type="project" value="TreeGrafter"/>
</dbReference>
<dbReference type="RefSeq" id="WP_105038954.1">
    <property type="nucleotide sequence ID" value="NZ_PPSL01000002.1"/>
</dbReference>
<dbReference type="Proteomes" id="UP000239872">
    <property type="component" value="Unassembled WGS sequence"/>
</dbReference>
<feature type="transmembrane region" description="Helical" evidence="1">
    <location>
        <begin position="299"/>
        <end position="318"/>
    </location>
</feature>
<accession>A0A2S7SZS3</accession>
<feature type="transmembrane region" description="Helical" evidence="1">
    <location>
        <begin position="51"/>
        <end position="74"/>
    </location>
</feature>
<feature type="transmembrane region" description="Helical" evidence="1">
    <location>
        <begin position="12"/>
        <end position="31"/>
    </location>
</feature>
<sequence>MSNTVQQKERFHFLDGLRGIAASMIVIHHAFTSNIGKFLDAHHLGVLSFLYRNFTQSGVELFFVLSGVVLLRPYLRQERKFEVGKYFYRRARRIYPPFWGALAFGTLVVYLNTTYPTWYSRILIPFSFTNTVRQIAIFSPRGGYYNLAWWSLQIELLFYIFVPAVIYFSSKPERWNAKKLFFLIPFSIAAVVGLQMFFTNYLPGQYTIYHVSANIYKFIDYPVCFMMGTYLACKNENNNTARILMLLGLATLIVSYFYVPLVSSAYGLIYGGFIMMAFNTVSIKKVLSNPIMIWLGERSYSLFLIHFSVFYFTNFIVSHITPDRNSTYALLTRLIGIPLALFFAMLLFHFVERRQARGLLTEKAFWPWQAKKVMVDQGF</sequence>
<evidence type="ECO:0000259" key="2">
    <source>
        <dbReference type="Pfam" id="PF01757"/>
    </source>
</evidence>
<dbReference type="EMBL" id="PPSL01000002">
    <property type="protein sequence ID" value="PQJ12075.1"/>
    <property type="molecule type" value="Genomic_DNA"/>
</dbReference>